<protein>
    <submittedName>
        <fullName evidence="1">Uncharacterized protein</fullName>
    </submittedName>
</protein>
<evidence type="ECO:0000313" key="1">
    <source>
        <dbReference type="EMBL" id="KKL85577.1"/>
    </source>
</evidence>
<sequence length="184" mass="20861">MPRGRKKDVEKRTRCLELYKKLGNLTLVAKELGVDRSQLGRWAKEGGWDLHLAAVTDEVARKLRLNALDDLDFTTDEILDNMKRFHALALKAMADFVDNEMEFTKVEQVMRALALWDEKLRLHLGEPTSRVATDHNVILYGLPEDRKLAITTLISIAKTSPLYDEGEQVIDVTPEPKALPPGEL</sequence>
<comment type="caution">
    <text evidence="1">The sequence shown here is derived from an EMBL/GenBank/DDBJ whole genome shotgun (WGS) entry which is preliminary data.</text>
</comment>
<reference evidence="1" key="1">
    <citation type="journal article" date="2015" name="Nature">
        <title>Complex archaea that bridge the gap between prokaryotes and eukaryotes.</title>
        <authorList>
            <person name="Spang A."/>
            <person name="Saw J.H."/>
            <person name="Jorgensen S.L."/>
            <person name="Zaremba-Niedzwiedzka K."/>
            <person name="Martijn J."/>
            <person name="Lind A.E."/>
            <person name="van Eijk R."/>
            <person name="Schleper C."/>
            <person name="Guy L."/>
            <person name="Ettema T.J."/>
        </authorList>
    </citation>
    <scope>NUCLEOTIDE SEQUENCE</scope>
</reference>
<accession>A0A0F9IDU7</accession>
<proteinExistence type="predicted"/>
<organism evidence="1">
    <name type="scientific">marine sediment metagenome</name>
    <dbReference type="NCBI Taxonomy" id="412755"/>
    <lineage>
        <taxon>unclassified sequences</taxon>
        <taxon>metagenomes</taxon>
        <taxon>ecological metagenomes</taxon>
    </lineage>
</organism>
<dbReference type="EMBL" id="LAZR01021366">
    <property type="protein sequence ID" value="KKL85577.1"/>
    <property type="molecule type" value="Genomic_DNA"/>
</dbReference>
<dbReference type="AlphaFoldDB" id="A0A0F9IDU7"/>
<gene>
    <name evidence="1" type="ORF">LCGC14_1953340</name>
</gene>
<name>A0A0F9IDU7_9ZZZZ</name>